<gene>
    <name evidence="12" type="ORF">WJX73_009936</name>
</gene>
<evidence type="ECO:0000256" key="6">
    <source>
        <dbReference type="ARBA" id="ARBA00039449"/>
    </source>
</evidence>
<dbReference type="PANTHER" id="PTHR12753:SF0">
    <property type="entry name" value="ALPHA N-TERMINAL PROTEIN METHYLTRANSFERASE 1"/>
    <property type="match status" value="1"/>
</dbReference>
<protein>
    <recommendedName>
        <fullName evidence="6">Alpha N-terminal protein methyltransferase 1</fullName>
        <ecNumber evidence="5">2.1.1.244</ecNumber>
    </recommendedName>
    <alternativeName>
        <fullName evidence="7">X-Pro-Lys N-terminal protein methyltransferase 1</fullName>
    </alternativeName>
</protein>
<evidence type="ECO:0000256" key="2">
    <source>
        <dbReference type="ARBA" id="ARBA00022603"/>
    </source>
</evidence>
<dbReference type="PANTHER" id="PTHR12753">
    <property type="entry name" value="AD-003 - RELATED"/>
    <property type="match status" value="1"/>
</dbReference>
<evidence type="ECO:0000256" key="5">
    <source>
        <dbReference type="ARBA" id="ARBA00039112"/>
    </source>
</evidence>
<evidence type="ECO:0000256" key="3">
    <source>
        <dbReference type="ARBA" id="ARBA00022679"/>
    </source>
</evidence>
<evidence type="ECO:0000256" key="1">
    <source>
        <dbReference type="ARBA" id="ARBA00009059"/>
    </source>
</evidence>
<comment type="catalytic activity">
    <reaction evidence="9">
        <text>N-terminal L-prolyl-L-prolyl-L-lysyl-[protein] + 2 S-adenosyl-L-methionine = N-terminal N,N-dimethyl-L-prolyl-L-prolyl-L-lysyl-[protein] + 2 S-adenosyl-L-homocysteine + 2 H(+)</text>
        <dbReference type="Rhea" id="RHEA:54736"/>
        <dbReference type="Rhea" id="RHEA-COMP:13787"/>
        <dbReference type="Rhea" id="RHEA-COMP:13974"/>
        <dbReference type="ChEBI" id="CHEBI:15378"/>
        <dbReference type="ChEBI" id="CHEBI:57856"/>
        <dbReference type="ChEBI" id="CHEBI:59789"/>
        <dbReference type="ChEBI" id="CHEBI:138059"/>
        <dbReference type="ChEBI" id="CHEBI:138318"/>
        <dbReference type="EC" id="2.1.1.244"/>
    </reaction>
</comment>
<dbReference type="EMBL" id="JALJOQ010000077">
    <property type="protein sequence ID" value="KAK9801358.1"/>
    <property type="molecule type" value="Genomic_DNA"/>
</dbReference>
<proteinExistence type="inferred from homology"/>
<evidence type="ECO:0000256" key="7">
    <source>
        <dbReference type="ARBA" id="ARBA00043129"/>
    </source>
</evidence>
<evidence type="ECO:0000256" key="8">
    <source>
        <dbReference type="ARBA" id="ARBA00047306"/>
    </source>
</evidence>
<keyword evidence="2" id="KW-0489">Methyltransferase</keyword>
<dbReference type="InterPro" id="IPR029063">
    <property type="entry name" value="SAM-dependent_MTases_sf"/>
</dbReference>
<organism evidence="12 13">
    <name type="scientific">Symbiochloris irregularis</name>
    <dbReference type="NCBI Taxonomy" id="706552"/>
    <lineage>
        <taxon>Eukaryota</taxon>
        <taxon>Viridiplantae</taxon>
        <taxon>Chlorophyta</taxon>
        <taxon>core chlorophytes</taxon>
        <taxon>Trebouxiophyceae</taxon>
        <taxon>Trebouxiales</taxon>
        <taxon>Trebouxiaceae</taxon>
        <taxon>Symbiochloris</taxon>
    </lineage>
</organism>
<name>A0AAW1NW75_9CHLO</name>
<keyword evidence="13" id="KW-1185">Reference proteome</keyword>
<dbReference type="GO" id="GO:0005737">
    <property type="term" value="C:cytoplasm"/>
    <property type="evidence" value="ECO:0007669"/>
    <property type="project" value="TreeGrafter"/>
</dbReference>
<dbReference type="Gene3D" id="3.40.50.150">
    <property type="entry name" value="Vaccinia Virus protein VP39"/>
    <property type="match status" value="2"/>
</dbReference>
<comment type="similarity">
    <text evidence="1">Belongs to the methyltransferase superfamily. NTM1 family.</text>
</comment>
<evidence type="ECO:0000256" key="10">
    <source>
        <dbReference type="ARBA" id="ARBA00048167"/>
    </source>
</evidence>
<dbReference type="GO" id="GO:0032259">
    <property type="term" value="P:methylation"/>
    <property type="evidence" value="ECO:0007669"/>
    <property type="project" value="UniProtKB-KW"/>
</dbReference>
<evidence type="ECO:0000256" key="9">
    <source>
        <dbReference type="ARBA" id="ARBA00047885"/>
    </source>
</evidence>
<dbReference type="EC" id="2.1.1.244" evidence="5"/>
<accession>A0AAW1NW75</accession>
<dbReference type="PIRSF" id="PIRSF016958">
    <property type="entry name" value="DUF858_MeTrfase_lik"/>
    <property type="match status" value="1"/>
</dbReference>
<keyword evidence="3" id="KW-0808">Transferase</keyword>
<dbReference type="Proteomes" id="UP001465755">
    <property type="component" value="Unassembled WGS sequence"/>
</dbReference>
<sequence length="202" mass="22434">MDQAGTDAEGQDIYSSPQDLWAKVDADKDTVWYGAAVAYWDKQEASDDGVLGGHGEVSAADIEESDKLLQRAFGQQMKAAAANGEQLVALDCGAGNFEFDTPRYHVIWVQWALLYLTDDDAISFFARCRAGLRPGGIIVLKENICTKGFVVDKEDASLTRSNAYLLQLFSRAKMQVLLNVQQRKFPKDLFKVRMYALKPADL</sequence>
<dbReference type="InterPro" id="IPR008576">
    <property type="entry name" value="MeTrfase_NTM1"/>
</dbReference>
<comment type="caution">
    <text evidence="12">The sequence shown here is derived from an EMBL/GenBank/DDBJ whole genome shotgun (WGS) entry which is preliminary data.</text>
</comment>
<evidence type="ECO:0000313" key="12">
    <source>
        <dbReference type="EMBL" id="KAK9801358.1"/>
    </source>
</evidence>
<comment type="catalytic activity">
    <reaction evidence="10">
        <text>N-terminal L-alanyl-L-prolyl-L-lysyl-[protein] + 3 S-adenosyl-L-methionine = N-terminal N,N,N-trimethyl-L-alanyl-L-prolyl-L-lysyl-[protein] + 3 S-adenosyl-L-homocysteine + 3 H(+)</text>
        <dbReference type="Rhea" id="RHEA:54712"/>
        <dbReference type="Rhea" id="RHEA-COMP:13785"/>
        <dbReference type="Rhea" id="RHEA-COMP:13971"/>
        <dbReference type="ChEBI" id="CHEBI:15378"/>
        <dbReference type="ChEBI" id="CHEBI:57856"/>
        <dbReference type="ChEBI" id="CHEBI:59789"/>
        <dbReference type="ChEBI" id="CHEBI:138057"/>
        <dbReference type="ChEBI" id="CHEBI:138315"/>
        <dbReference type="EC" id="2.1.1.244"/>
    </reaction>
</comment>
<evidence type="ECO:0000313" key="13">
    <source>
        <dbReference type="Proteomes" id="UP001465755"/>
    </source>
</evidence>
<comment type="catalytic activity">
    <reaction evidence="8">
        <text>N-terminal L-seryl-L-prolyl-L-lysyl-[protein] + 3 S-adenosyl-L-methionine = N-terminal N,N,N-trimethyl-L-seryl-L-prolyl-L-lysyl-[protein] + 3 S-adenosyl-L-homocysteine + 3 H(+)</text>
        <dbReference type="Rhea" id="RHEA:54724"/>
        <dbReference type="Rhea" id="RHEA-COMP:13789"/>
        <dbReference type="Rhea" id="RHEA-COMP:13973"/>
        <dbReference type="ChEBI" id="CHEBI:15378"/>
        <dbReference type="ChEBI" id="CHEBI:57856"/>
        <dbReference type="ChEBI" id="CHEBI:59789"/>
        <dbReference type="ChEBI" id="CHEBI:138061"/>
        <dbReference type="ChEBI" id="CHEBI:138317"/>
        <dbReference type="EC" id="2.1.1.244"/>
    </reaction>
</comment>
<keyword evidence="4 11" id="KW-0949">S-adenosyl-L-methionine</keyword>
<feature type="binding site" evidence="11">
    <location>
        <position position="110"/>
    </location>
    <ligand>
        <name>S-adenosyl-L-methionine</name>
        <dbReference type="ChEBI" id="CHEBI:59789"/>
    </ligand>
</feature>
<dbReference type="SUPFAM" id="SSF53335">
    <property type="entry name" value="S-adenosyl-L-methionine-dependent methyltransferases"/>
    <property type="match status" value="1"/>
</dbReference>
<evidence type="ECO:0000256" key="11">
    <source>
        <dbReference type="PIRSR" id="PIRSR016958-1"/>
    </source>
</evidence>
<dbReference type="AlphaFoldDB" id="A0AAW1NW75"/>
<dbReference type="Pfam" id="PF05891">
    <property type="entry name" value="Methyltransf_PK"/>
    <property type="match status" value="2"/>
</dbReference>
<dbReference type="GO" id="GO:0071885">
    <property type="term" value="F:N-terminal protein N-methyltransferase activity"/>
    <property type="evidence" value="ECO:0007669"/>
    <property type="project" value="UniProtKB-EC"/>
</dbReference>
<evidence type="ECO:0000256" key="4">
    <source>
        <dbReference type="ARBA" id="ARBA00022691"/>
    </source>
</evidence>
<reference evidence="12 13" key="1">
    <citation type="journal article" date="2024" name="Nat. Commun.">
        <title>Phylogenomics reveals the evolutionary origins of lichenization in chlorophyte algae.</title>
        <authorList>
            <person name="Puginier C."/>
            <person name="Libourel C."/>
            <person name="Otte J."/>
            <person name="Skaloud P."/>
            <person name="Haon M."/>
            <person name="Grisel S."/>
            <person name="Petersen M."/>
            <person name="Berrin J.G."/>
            <person name="Delaux P.M."/>
            <person name="Dal Grande F."/>
            <person name="Keller J."/>
        </authorList>
    </citation>
    <scope>NUCLEOTIDE SEQUENCE [LARGE SCALE GENOMIC DNA]</scope>
    <source>
        <strain evidence="12 13">SAG 2036</strain>
    </source>
</reference>